<proteinExistence type="predicted"/>
<keyword evidence="1" id="KW-0812">Transmembrane</keyword>
<name>A0ABU7DN05_9TELE</name>
<keyword evidence="3" id="KW-1185">Reference proteome</keyword>
<organism evidence="2 3">
    <name type="scientific">Characodon lateralis</name>
    <dbReference type="NCBI Taxonomy" id="208331"/>
    <lineage>
        <taxon>Eukaryota</taxon>
        <taxon>Metazoa</taxon>
        <taxon>Chordata</taxon>
        <taxon>Craniata</taxon>
        <taxon>Vertebrata</taxon>
        <taxon>Euteleostomi</taxon>
        <taxon>Actinopterygii</taxon>
        <taxon>Neopterygii</taxon>
        <taxon>Teleostei</taxon>
        <taxon>Neoteleostei</taxon>
        <taxon>Acanthomorphata</taxon>
        <taxon>Ovalentaria</taxon>
        <taxon>Atherinomorphae</taxon>
        <taxon>Cyprinodontiformes</taxon>
        <taxon>Goodeidae</taxon>
        <taxon>Characodon</taxon>
    </lineage>
</organism>
<feature type="transmembrane region" description="Helical" evidence="1">
    <location>
        <begin position="38"/>
        <end position="61"/>
    </location>
</feature>
<evidence type="ECO:0000313" key="3">
    <source>
        <dbReference type="Proteomes" id="UP001352852"/>
    </source>
</evidence>
<accession>A0ABU7DN05</accession>
<sequence length="102" mass="11532">MLVCWVAPGGWCVLWVGGSLYSFRCTEGRVLLLLLCRWLGGVDAWIGSIVFAWLALRLVVLHLRGRTTFLRCGLWPFYGTLWFAGPASYAEKLAEIYSQCNE</sequence>
<protein>
    <submittedName>
        <fullName evidence="2">Uncharacterized protein</fullName>
    </submittedName>
</protein>
<reference evidence="2 3" key="1">
    <citation type="submission" date="2021-06" db="EMBL/GenBank/DDBJ databases">
        <authorList>
            <person name="Palmer J.M."/>
        </authorList>
    </citation>
    <scope>NUCLEOTIDE SEQUENCE [LARGE SCALE GENOMIC DNA]</scope>
    <source>
        <strain evidence="2 3">CL_MEX2019</strain>
        <tissue evidence="2">Muscle</tissue>
    </source>
</reference>
<dbReference type="Proteomes" id="UP001352852">
    <property type="component" value="Unassembled WGS sequence"/>
</dbReference>
<comment type="caution">
    <text evidence="2">The sequence shown here is derived from an EMBL/GenBank/DDBJ whole genome shotgun (WGS) entry which is preliminary data.</text>
</comment>
<evidence type="ECO:0000313" key="2">
    <source>
        <dbReference type="EMBL" id="MED6276307.1"/>
    </source>
</evidence>
<gene>
    <name evidence="2" type="ORF">CHARACLAT_001782</name>
</gene>
<evidence type="ECO:0000256" key="1">
    <source>
        <dbReference type="SAM" id="Phobius"/>
    </source>
</evidence>
<dbReference type="EMBL" id="JAHUTJ010032858">
    <property type="protein sequence ID" value="MED6276307.1"/>
    <property type="molecule type" value="Genomic_DNA"/>
</dbReference>
<keyword evidence="1" id="KW-0472">Membrane</keyword>
<keyword evidence="1" id="KW-1133">Transmembrane helix</keyword>